<proteinExistence type="predicted"/>
<dbReference type="PANTHER" id="PTHR40252">
    <property type="entry name" value="BLR0328 PROTEIN"/>
    <property type="match status" value="1"/>
</dbReference>
<evidence type="ECO:0000313" key="4">
    <source>
        <dbReference type="Proteomes" id="UP000244168"/>
    </source>
</evidence>
<dbReference type="Proteomes" id="UP000244168">
    <property type="component" value="Unassembled WGS sequence"/>
</dbReference>
<gene>
    <name evidence="3" type="ORF">C8P68_101536</name>
</gene>
<dbReference type="SMART" id="SM00897">
    <property type="entry name" value="FIST"/>
    <property type="match status" value="1"/>
</dbReference>
<feature type="domain" description="FIST C-domain" evidence="2">
    <location>
        <begin position="220"/>
        <end position="359"/>
    </location>
</feature>
<protein>
    <recommendedName>
        <fullName evidence="5">FIST-like protein</fullName>
    </recommendedName>
</protein>
<keyword evidence="4" id="KW-1185">Reference proteome</keyword>
<feature type="domain" description="FIST" evidence="1">
    <location>
        <begin position="25"/>
        <end position="219"/>
    </location>
</feature>
<dbReference type="Pfam" id="PF08495">
    <property type="entry name" value="FIST"/>
    <property type="match status" value="1"/>
</dbReference>
<evidence type="ECO:0000313" key="3">
    <source>
        <dbReference type="EMBL" id="PTR01302.1"/>
    </source>
</evidence>
<name>A0A2T5JFU3_9SPHI</name>
<sequence length="381" mass="41167">MKTALYQYQNGQWETHAQSMSLDGPSTQLALCFSAKDELLNTDVYGLMKEKFPEAIIAICSTAGEIYHTSVSDEGFSVAALQFDKTRLQPQKVDIKDYPDSFAAGKALINKFDHAGLAYVLVLSDGRYVNGSELVRGINSVTEQKILVTGGLAGDGGRFESTLVGLNSKPQEGLIVGIGFYGNSLRVEHGSKGGWETFGLERVVTRSKDNVLFEIDDKNALELYKRYLGPDADALPGSALLYPLSVTLPGNSEPIVRTILSVDDQAGSMTFAGDIPVGAKVRFMRANFDKLTSAASDAATQSSSLNGQTPAAFSLLISCVGRKMVLGSRTEDEVDAVDEVFKHNTLLSGFYSYGEISPLIKGEGCQLHNQTMTITTFHEAE</sequence>
<dbReference type="Pfam" id="PF10442">
    <property type="entry name" value="FIST_C"/>
    <property type="match status" value="1"/>
</dbReference>
<dbReference type="InterPro" id="IPR013702">
    <property type="entry name" value="FIST_domain_N"/>
</dbReference>
<dbReference type="EMBL" id="QAOQ01000001">
    <property type="protein sequence ID" value="PTR01302.1"/>
    <property type="molecule type" value="Genomic_DNA"/>
</dbReference>
<dbReference type="SMART" id="SM01204">
    <property type="entry name" value="FIST_C"/>
    <property type="match status" value="1"/>
</dbReference>
<reference evidence="3 4" key="1">
    <citation type="submission" date="2018-04" db="EMBL/GenBank/DDBJ databases">
        <title>Genomic Encyclopedia of Archaeal and Bacterial Type Strains, Phase II (KMG-II): from individual species to whole genera.</title>
        <authorList>
            <person name="Goeker M."/>
        </authorList>
    </citation>
    <scope>NUCLEOTIDE SEQUENCE [LARGE SCALE GENOMIC DNA]</scope>
    <source>
        <strain evidence="3 4">DSM 26809</strain>
    </source>
</reference>
<organism evidence="3 4">
    <name type="scientific">Mucilaginibacter yixingensis</name>
    <dbReference type="NCBI Taxonomy" id="1295612"/>
    <lineage>
        <taxon>Bacteria</taxon>
        <taxon>Pseudomonadati</taxon>
        <taxon>Bacteroidota</taxon>
        <taxon>Sphingobacteriia</taxon>
        <taxon>Sphingobacteriales</taxon>
        <taxon>Sphingobacteriaceae</taxon>
        <taxon>Mucilaginibacter</taxon>
    </lineage>
</organism>
<comment type="caution">
    <text evidence="3">The sequence shown here is derived from an EMBL/GenBank/DDBJ whole genome shotgun (WGS) entry which is preliminary data.</text>
</comment>
<evidence type="ECO:0008006" key="5">
    <source>
        <dbReference type="Google" id="ProtNLM"/>
    </source>
</evidence>
<dbReference type="OrthoDB" id="9770435at2"/>
<dbReference type="PANTHER" id="PTHR40252:SF2">
    <property type="entry name" value="BLR0328 PROTEIN"/>
    <property type="match status" value="1"/>
</dbReference>
<accession>A0A2T5JFU3</accession>
<dbReference type="RefSeq" id="WP_107826703.1">
    <property type="nucleotide sequence ID" value="NZ_CP160205.1"/>
</dbReference>
<evidence type="ECO:0000259" key="1">
    <source>
        <dbReference type="SMART" id="SM00897"/>
    </source>
</evidence>
<dbReference type="AlphaFoldDB" id="A0A2T5JFU3"/>
<dbReference type="InterPro" id="IPR019494">
    <property type="entry name" value="FIST_C"/>
</dbReference>
<evidence type="ECO:0000259" key="2">
    <source>
        <dbReference type="SMART" id="SM01204"/>
    </source>
</evidence>